<dbReference type="PANTHER" id="PTHR24198">
    <property type="entry name" value="ANKYRIN REPEAT AND PROTEIN KINASE DOMAIN-CONTAINING PROTEIN"/>
    <property type="match status" value="1"/>
</dbReference>
<feature type="region of interest" description="Disordered" evidence="4">
    <location>
        <begin position="1543"/>
        <end position="1592"/>
    </location>
</feature>
<evidence type="ECO:0000313" key="7">
    <source>
        <dbReference type="EMBL" id="CAL4764416.1"/>
    </source>
</evidence>
<dbReference type="EMBL" id="CAMXCT010000321">
    <property type="protein sequence ID" value="CAI3977104.1"/>
    <property type="molecule type" value="Genomic_DNA"/>
</dbReference>
<comment type="caution">
    <text evidence="5">The sequence shown here is derived from an EMBL/GenBank/DDBJ whole genome shotgun (WGS) entry which is preliminary data.</text>
</comment>
<name>A0A9P1FHC7_9DINO</name>
<feature type="compositionally biased region" description="Acidic residues" evidence="4">
    <location>
        <begin position="2673"/>
        <end position="2690"/>
    </location>
</feature>
<evidence type="ECO:0000313" key="6">
    <source>
        <dbReference type="EMBL" id="CAL1130479.1"/>
    </source>
</evidence>
<feature type="repeat" description="ANK" evidence="3">
    <location>
        <begin position="334"/>
        <end position="366"/>
    </location>
</feature>
<feature type="region of interest" description="Disordered" evidence="4">
    <location>
        <begin position="783"/>
        <end position="805"/>
    </location>
</feature>
<accession>A0A9P1FHC7</accession>
<evidence type="ECO:0000256" key="1">
    <source>
        <dbReference type="ARBA" id="ARBA00022737"/>
    </source>
</evidence>
<dbReference type="Pfam" id="PF12796">
    <property type="entry name" value="Ank_2"/>
    <property type="match status" value="3"/>
</dbReference>
<proteinExistence type="predicted"/>
<dbReference type="InterPro" id="IPR002110">
    <property type="entry name" value="Ankyrin_rpt"/>
</dbReference>
<dbReference type="EMBL" id="CAMXCT030000321">
    <property type="protein sequence ID" value="CAL4764416.1"/>
    <property type="molecule type" value="Genomic_DNA"/>
</dbReference>
<dbReference type="GO" id="GO:0016301">
    <property type="term" value="F:kinase activity"/>
    <property type="evidence" value="ECO:0007669"/>
    <property type="project" value="UniProtKB-KW"/>
</dbReference>
<protein>
    <submittedName>
        <fullName evidence="7">Kinase D-interacting substrate of 220 kDa</fullName>
    </submittedName>
</protein>
<dbReference type="InterPro" id="IPR036770">
    <property type="entry name" value="Ankyrin_rpt-contain_sf"/>
</dbReference>
<gene>
    <name evidence="5" type="ORF">C1SCF055_LOCUS5275</name>
</gene>
<keyword evidence="8" id="KW-1185">Reference proteome</keyword>
<dbReference type="EMBL" id="CAMXCT020000321">
    <property type="protein sequence ID" value="CAL1130479.1"/>
    <property type="molecule type" value="Genomic_DNA"/>
</dbReference>
<keyword evidence="7" id="KW-0808">Transferase</keyword>
<feature type="region of interest" description="Disordered" evidence="4">
    <location>
        <begin position="2650"/>
        <end position="2702"/>
    </location>
</feature>
<keyword evidence="1" id="KW-0677">Repeat</keyword>
<organism evidence="5">
    <name type="scientific">Cladocopium goreaui</name>
    <dbReference type="NCBI Taxonomy" id="2562237"/>
    <lineage>
        <taxon>Eukaryota</taxon>
        <taxon>Sar</taxon>
        <taxon>Alveolata</taxon>
        <taxon>Dinophyceae</taxon>
        <taxon>Suessiales</taxon>
        <taxon>Symbiodiniaceae</taxon>
        <taxon>Cladocopium</taxon>
    </lineage>
</organism>
<feature type="region of interest" description="Disordered" evidence="4">
    <location>
        <begin position="1"/>
        <end position="58"/>
    </location>
</feature>
<dbReference type="OrthoDB" id="430989at2759"/>
<feature type="repeat" description="ANK" evidence="3">
    <location>
        <begin position="1215"/>
        <end position="1247"/>
    </location>
</feature>
<evidence type="ECO:0000256" key="2">
    <source>
        <dbReference type="ARBA" id="ARBA00023043"/>
    </source>
</evidence>
<dbReference type="SMART" id="SM00248">
    <property type="entry name" value="ANK"/>
    <property type="match status" value="18"/>
</dbReference>
<feature type="region of interest" description="Disordered" evidence="4">
    <location>
        <begin position="2022"/>
        <end position="2602"/>
    </location>
</feature>
<feature type="compositionally biased region" description="Basic and acidic residues" evidence="4">
    <location>
        <begin position="2285"/>
        <end position="2297"/>
    </location>
</feature>
<reference evidence="5" key="1">
    <citation type="submission" date="2022-10" db="EMBL/GenBank/DDBJ databases">
        <authorList>
            <person name="Chen Y."/>
            <person name="Dougan E. K."/>
            <person name="Chan C."/>
            <person name="Rhodes N."/>
            <person name="Thang M."/>
        </authorList>
    </citation>
    <scope>NUCLEOTIDE SEQUENCE</scope>
</reference>
<feature type="compositionally biased region" description="Polar residues" evidence="4">
    <location>
        <begin position="1582"/>
        <end position="1591"/>
    </location>
</feature>
<feature type="compositionally biased region" description="Polar residues" evidence="4">
    <location>
        <begin position="30"/>
        <end position="39"/>
    </location>
</feature>
<keyword evidence="2 3" id="KW-0040">ANK repeat</keyword>
<dbReference type="PANTHER" id="PTHR24198:SF165">
    <property type="entry name" value="ANKYRIN REPEAT-CONTAINING PROTEIN-RELATED"/>
    <property type="match status" value="1"/>
</dbReference>
<keyword evidence="7" id="KW-0418">Kinase</keyword>
<evidence type="ECO:0000313" key="5">
    <source>
        <dbReference type="EMBL" id="CAI3977104.1"/>
    </source>
</evidence>
<dbReference type="SUPFAM" id="SSF48403">
    <property type="entry name" value="Ankyrin repeat"/>
    <property type="match status" value="4"/>
</dbReference>
<reference evidence="6" key="2">
    <citation type="submission" date="2024-04" db="EMBL/GenBank/DDBJ databases">
        <authorList>
            <person name="Chen Y."/>
            <person name="Shah S."/>
            <person name="Dougan E. K."/>
            <person name="Thang M."/>
            <person name="Chan C."/>
        </authorList>
    </citation>
    <scope>NUCLEOTIDE SEQUENCE [LARGE SCALE GENOMIC DNA]</scope>
</reference>
<dbReference type="Gene3D" id="1.25.40.20">
    <property type="entry name" value="Ankyrin repeat-containing domain"/>
    <property type="match status" value="7"/>
</dbReference>
<feature type="compositionally biased region" description="Low complexity" evidence="4">
    <location>
        <begin position="2055"/>
        <end position="2065"/>
    </location>
</feature>
<evidence type="ECO:0000313" key="8">
    <source>
        <dbReference type="Proteomes" id="UP001152797"/>
    </source>
</evidence>
<dbReference type="PROSITE" id="PS50297">
    <property type="entry name" value="ANK_REP_REGION"/>
    <property type="match status" value="2"/>
</dbReference>
<dbReference type="PROSITE" id="PS50088">
    <property type="entry name" value="ANK_REPEAT"/>
    <property type="match status" value="2"/>
</dbReference>
<dbReference type="Proteomes" id="UP001152797">
    <property type="component" value="Unassembled WGS sequence"/>
</dbReference>
<feature type="compositionally biased region" description="Low complexity" evidence="4">
    <location>
        <begin position="1557"/>
        <end position="1576"/>
    </location>
</feature>
<evidence type="ECO:0000256" key="4">
    <source>
        <dbReference type="SAM" id="MobiDB-lite"/>
    </source>
</evidence>
<feature type="compositionally biased region" description="Basic and acidic residues" evidence="4">
    <location>
        <begin position="2650"/>
        <end position="2659"/>
    </location>
</feature>
<evidence type="ECO:0000256" key="3">
    <source>
        <dbReference type="PROSITE-ProRule" id="PRU00023"/>
    </source>
</evidence>
<sequence>MEPSDDGMQPVPPGRPKQSWKYKAADVTMGFSSLLSNQRGPKPLRRPPHVVTKGSPPSARNVCDNCSVSQMQGLLPAPNVESEDDVDQVKQAPLPGVLGSAVATGVPCPAGKTARPDTCFMTHRYVKQEMAYLARRIDEVGRYFLALESMLGSGALGPVLERCLNELEFYLQEPEKLEEVEEAQSFIDAAIRLGLSPVKYKPLQDRLSWLCHGRRQEELRAELAKASSAEDALTLQQLIDDSLRSGIAAREMQPARLQLQELEQQDYNERFLAAACAGDVETVEETLRKRGDCNSQQKCFPGFSLWHIAAEKGDLSLAELAKSFKCKTALLDHSGWSALMLASAKHDHRLVRALLDAGADPSTRSSSSEMIVNCDTDEQLQSVKGRLDETGRIGCFFEWTNATTAATLDLGDQLLAGEELLLPTFQRVGGRTALHTALLRPGHESNRIAVLDQILSHDISGAGALVNVQDDMERSPLWYAVKAGFVGCARHLIRAGALVSMGSMSCLRAAVMFISEEAADDSVMCCGEDMCRLLLRNGASDCMEEIAEAEAVLEVDLRQGALELEDALDADITAQVTFLECSQALLVLLETGKGDDSKTCPKDPLEDDYDLRLLTQRPQRSIASADEAADFAREVREELEELTCSVAHAFGGYVEFAPEPTAVRMSRLYRQQTRQGWIDANDWASVVGGCEATLVFPKLEDVFLDSTYDQDSLDDRTTAAEVAAARVAAATHVAVQRIAAGCSAENGENEEGKEWEIAREVAVKGMANAADAAFRSLGLVEEAPDGVDGPGGSKSGSRSGSKPASDVLTAMERGSLLQDASIEFVEPVYPDVQLLIDCSGCVCLLRLTTERVHEVVQAELDTGRWVLEELATAMRISLLASESGSDGEDEILEILDAAEARFGRQYLAQILGIPLQDGWSCTVAGLAAHCGFASVLQIPGKNIKHFPIPWILIDAGAPISQPRLPASCAPRGDYSPLSLAIAAQHWECISLLIACGADPFEDGLEELARHQSFTEAFQEKITGLLNCAREQRLVDNNALAAMVKSVKSTSLPEKIQRYLAFGADPNAELMLNTAAAAGQPELVTLLLDFGAMVLPETLDLAKGTRAEEVVRRRARARLHRAAEVHDVVTMIQLVEAGLDPDSMLPDRSSLLTYASAGDGSPHFDLVVVLLQQKADPNQVDLAGHSALLCAVQSGSVELTQELLAHAANLHWSHPEQGTAAHMAARSGQVELLEVLLDAGASCSEQDGNGHDVAMLALRAADESCVTCIRQRGVLPNRDLALSELFAAVRKGNSEYLERLLEILVKIYPGIVICTEDAGMHLLDSFGFTGPVGCPGDQDSLQGEARSECPSLLVEAVRQGGVNMVKALLKAGARLYPHQVTVEPLTGMEQCESAWSIARDLSSEVIAELLRNQLPEELLFLSKTGSSAELQNLREEERLGLVAEPKDFRLVDESGFGALDHALMAQNLELEVWFCFHGARFQTQLEVLVEPVKNADYVALERRLRAGADVTVTDLSGRVALDWCIFTGFFESLLWDCVENSMNDEDEDGEGGATPSVSSKAATAKTARSSRSGGRLSVRSKKTAMTTSNGSAMTGRRWPLVPFDPRGNFAPIEELLISHGAKFLLTRSAAACLYEPLLLHDFKTIERRAFAGADCSVDGDQGVGMVHVALDGGGVQAACALVLNGADPDVLDAHGRSVLWRAVEGDLQRLVDACLLQNIDLSQGLGKESMSSVAHLALESNRPELSIQFLTRTHPPGTDVDEVKPPCVNPEALDSHGRTVLMRALELKHTSVAKVCLELKCSISVLDNLYEQSALHIAAEADPQMIPVLLEVQADINLVDKRGQSPLLTAAACGQLESVTLLHQGGVQLGPAGSFATMMAIEAGHFDVAAEIITMAGPFRPTELHRLRAKHSKKGTGPGTTLAPAAPGKMCMKAAELRAGAVMEAYLLQALRKLGYDASDFVQRFVQWILSGPSQEMKSRSSLLEDIPTRLSDLELDKVLQMLEARSVPAPVVQLLASASRFDPQPVREQAADPESRPPEVPALEDSRLDPPPPTTQTSEPEQAEASVASSKTEEDQTHHRSQAAAEMNDPADQQAEAPMVPSRTDPTHQRSQAAAEMKDPSDQQAEAPMVPSRTEDPKHQRSQAAAERNDPADQQAEAPMVPSRTDPTHQRSQAAVEMNDPSDQQAEASMVSRRTEDPKHQRSQAAGEKFDPADQQAEAPMVPSRTDPTHQRSQAAAEMNDPSDQQAEAPMVPSRTEDPKHQRSQAVAERNDPADQQAEAPVASRRTEDPKHQRSEAAADMSDPADQQAEAPVASRRTEDPKHYRSQAAAEMNDPADQQAEAPMVPSRTDPTHQRSQAAAEMNDPSDQQAEAPMVPSRTEDPKHQRSQAAAERNDPADQQAEAPMVPSRTDPTHQRSQAAAEMKDPSDQQAEAPMVPSRTEDPKHQRSQAAAKRNDPADQQAEAPMVPSRTDPTHQRSQAAAEMNDPSDQQAEAPMVPSRTEDPKHQRSQAAAERNDPADQQAEAPMVPSRTDPTHQRSQAAVEMNDPSDQQAEAPMVPSRTEDPKHQRSQAAAERNDPADQQAEAPVASSRTDPTHHCQKSEALAEKAKRLRQEVMDMEFNGNEHLTHENLSAIPENAPELLDQPSHEAVEMAERNEEPQVVATETARDSMNEETQEYEEDDFENETEASELSPRSPRTFG</sequence>